<keyword evidence="3" id="KW-0815">Transposition</keyword>
<keyword evidence="13" id="KW-1185">Reference proteome</keyword>
<dbReference type="GO" id="GO:0046872">
    <property type="term" value="F:metal ion binding"/>
    <property type="evidence" value="ECO:0007669"/>
    <property type="project" value="UniProtKB-KW"/>
</dbReference>
<dbReference type="Pfam" id="PF01385">
    <property type="entry name" value="OrfB_IS605"/>
    <property type="match status" value="1"/>
</dbReference>
<dbReference type="InterPro" id="IPR010095">
    <property type="entry name" value="Cas12f1-like_TNB"/>
</dbReference>
<dbReference type="OrthoDB" id="6230307at2"/>
<evidence type="ECO:0000256" key="8">
    <source>
        <dbReference type="SAM" id="MobiDB-lite"/>
    </source>
</evidence>
<dbReference type="Pfam" id="PF12323">
    <property type="entry name" value="HTH_OrfB_IS605"/>
    <property type="match status" value="1"/>
</dbReference>
<comment type="similarity">
    <text evidence="1">In the C-terminal section; belongs to the transposase 35 family.</text>
</comment>
<accession>A0A316A503</accession>
<comment type="similarity">
    <text evidence="2">In the N-terminal section; belongs to the transposase 2 family.</text>
</comment>
<dbReference type="InterPro" id="IPR051399">
    <property type="entry name" value="RNA-guided_DNA_endo/Transpos"/>
</dbReference>
<feature type="domain" description="Transposase putative helix-turn-helix" evidence="11">
    <location>
        <begin position="43"/>
        <end position="83"/>
    </location>
</feature>
<feature type="region of interest" description="Disordered" evidence="8">
    <location>
        <begin position="1"/>
        <end position="35"/>
    </location>
</feature>
<sequence>MSAQHDDDGQPLAATPSPAPAPTLAPTAVPLPVPTPGPGPVVRAYRLALDPTPTQATAFARHAGASRWAFNYALAAKKAAHAACREQVDALTAAGVPEAEARKAVKVEVPGAFTVQKTWQHERTEVCPWWGEVSSKAFVQAFRDADKAWTNWLASLKGQRAGHRVGYPRFKKRGRCRDSFRLEGAIRPEGYRHLLLPRIGPVRTHQTCKPLARALERQGGRITSVTVSRGAHRWYASVVVTFPSGTLPTPQRAAPTRAQQRAGVVGVDLGVKHLAALSALGADGTLAESLVANPRHGARGARRLAKAQRALSRTQRGSHRRAKAAAIVARRHADLAAQRATSIHVLTKHLATTYAGVAIEDLHVSGMTRSAKGSLAKPGRNVRAKAGLNRSLADVSFGEIRRQLAYKTRWYGSTLRVVGRFEPTSKTCSACGRQDPHLSLAERIYECPCGLRLDRDLNAARNIRVAGFEPAAWAAAVARGSRETSNARRGPASPHTRPGVGLGPLTREDHPDTAAAVAVGVVTSGR</sequence>
<feature type="domain" description="Probable transposase IS891/IS1136/IS1341" evidence="9">
    <location>
        <begin position="256"/>
        <end position="370"/>
    </location>
</feature>
<protein>
    <submittedName>
        <fullName evidence="12">Putative transposase</fullName>
    </submittedName>
</protein>
<dbReference type="PANTHER" id="PTHR30405:SF25">
    <property type="entry name" value="RNA-GUIDED DNA ENDONUCLEASE INSQ-RELATED"/>
    <property type="match status" value="1"/>
</dbReference>
<evidence type="ECO:0000259" key="11">
    <source>
        <dbReference type="Pfam" id="PF12323"/>
    </source>
</evidence>
<keyword evidence="7" id="KW-0233">DNA recombination</keyword>
<evidence type="ECO:0000256" key="7">
    <source>
        <dbReference type="ARBA" id="ARBA00023172"/>
    </source>
</evidence>
<evidence type="ECO:0000256" key="4">
    <source>
        <dbReference type="ARBA" id="ARBA00022723"/>
    </source>
</evidence>
<keyword evidence="6" id="KW-0238">DNA-binding</keyword>
<feature type="compositionally biased region" description="Pro residues" evidence="8">
    <location>
        <begin position="17"/>
        <end position="35"/>
    </location>
</feature>
<evidence type="ECO:0000313" key="12">
    <source>
        <dbReference type="EMBL" id="PWJ52996.1"/>
    </source>
</evidence>
<gene>
    <name evidence="12" type="ORF">BXY45_11513</name>
</gene>
<dbReference type="AlphaFoldDB" id="A0A316A503"/>
<dbReference type="RefSeq" id="WP_109774855.1">
    <property type="nucleotide sequence ID" value="NZ_QGDQ01000015.1"/>
</dbReference>
<keyword evidence="4" id="KW-0479">Metal-binding</keyword>
<dbReference type="GO" id="GO:0006310">
    <property type="term" value="P:DNA recombination"/>
    <property type="evidence" value="ECO:0007669"/>
    <property type="project" value="UniProtKB-KW"/>
</dbReference>
<dbReference type="EMBL" id="QGDQ01000015">
    <property type="protein sequence ID" value="PWJ52996.1"/>
    <property type="molecule type" value="Genomic_DNA"/>
</dbReference>
<evidence type="ECO:0000256" key="6">
    <source>
        <dbReference type="ARBA" id="ARBA00023125"/>
    </source>
</evidence>
<evidence type="ECO:0000256" key="3">
    <source>
        <dbReference type="ARBA" id="ARBA00022578"/>
    </source>
</evidence>
<evidence type="ECO:0000259" key="10">
    <source>
        <dbReference type="Pfam" id="PF07282"/>
    </source>
</evidence>
<comment type="caution">
    <text evidence="12">The sequence shown here is derived from an EMBL/GenBank/DDBJ whole genome shotgun (WGS) entry which is preliminary data.</text>
</comment>
<dbReference type="Pfam" id="PF07282">
    <property type="entry name" value="Cas12f1-like_TNB"/>
    <property type="match status" value="1"/>
</dbReference>
<dbReference type="Proteomes" id="UP000245469">
    <property type="component" value="Unassembled WGS sequence"/>
</dbReference>
<dbReference type="InterPro" id="IPR001959">
    <property type="entry name" value="Transposase"/>
</dbReference>
<evidence type="ECO:0000256" key="1">
    <source>
        <dbReference type="ARBA" id="ARBA00008761"/>
    </source>
</evidence>
<feature type="region of interest" description="Disordered" evidence="8">
    <location>
        <begin position="482"/>
        <end position="511"/>
    </location>
</feature>
<dbReference type="PANTHER" id="PTHR30405">
    <property type="entry name" value="TRANSPOSASE"/>
    <property type="match status" value="1"/>
</dbReference>
<keyword evidence="5" id="KW-0862">Zinc</keyword>
<evidence type="ECO:0000259" key="9">
    <source>
        <dbReference type="Pfam" id="PF01385"/>
    </source>
</evidence>
<evidence type="ECO:0000256" key="2">
    <source>
        <dbReference type="ARBA" id="ARBA00011044"/>
    </source>
</evidence>
<evidence type="ECO:0000256" key="5">
    <source>
        <dbReference type="ARBA" id="ARBA00022833"/>
    </source>
</evidence>
<name>A0A316A503_9ACTN</name>
<proteinExistence type="inferred from homology"/>
<evidence type="ECO:0000313" key="13">
    <source>
        <dbReference type="Proteomes" id="UP000245469"/>
    </source>
</evidence>
<dbReference type="GO" id="GO:0032196">
    <property type="term" value="P:transposition"/>
    <property type="evidence" value="ECO:0007669"/>
    <property type="project" value="UniProtKB-KW"/>
</dbReference>
<reference evidence="12 13" key="1">
    <citation type="submission" date="2018-03" db="EMBL/GenBank/DDBJ databases">
        <title>Genomic Encyclopedia of Archaeal and Bacterial Type Strains, Phase II (KMG-II): from individual species to whole genera.</title>
        <authorList>
            <person name="Goeker M."/>
        </authorList>
    </citation>
    <scope>NUCLEOTIDE SEQUENCE [LARGE SCALE GENOMIC DNA]</scope>
    <source>
        <strain evidence="12 13">DSM 44889</strain>
    </source>
</reference>
<dbReference type="GO" id="GO:0003677">
    <property type="term" value="F:DNA binding"/>
    <property type="evidence" value="ECO:0007669"/>
    <property type="project" value="UniProtKB-KW"/>
</dbReference>
<organism evidence="12 13">
    <name type="scientific">Quadrisphaera granulorum</name>
    <dbReference type="NCBI Taxonomy" id="317664"/>
    <lineage>
        <taxon>Bacteria</taxon>
        <taxon>Bacillati</taxon>
        <taxon>Actinomycetota</taxon>
        <taxon>Actinomycetes</taxon>
        <taxon>Kineosporiales</taxon>
        <taxon>Kineosporiaceae</taxon>
        <taxon>Quadrisphaera</taxon>
    </lineage>
</organism>
<feature type="domain" description="Cas12f1-like TNB" evidence="10">
    <location>
        <begin position="397"/>
        <end position="463"/>
    </location>
</feature>
<dbReference type="NCBIfam" id="NF040570">
    <property type="entry name" value="guided_TnpB"/>
    <property type="match status" value="1"/>
</dbReference>
<dbReference type="InterPro" id="IPR021027">
    <property type="entry name" value="Transposase_put_HTH"/>
</dbReference>